<sequence>MTIPSMSSSIEVFWPFGLGEQVVDVALQLHRGEVRLDVEDTSFLLGDCLLVGSELAASAPGHWIVDKGCSALASLVQPVLDTILCNALRHQIGTMEASSSLFSSLPRDFYNGSLKTSAAAVKDDPRNQQGTYEWVNVSISSLTQS</sequence>
<dbReference type="EMBL" id="UYYB01012316">
    <property type="protein sequence ID" value="VDM69464.1"/>
    <property type="molecule type" value="Genomic_DNA"/>
</dbReference>
<accession>A0A3P7IV70</accession>
<gene>
    <name evidence="1" type="ORF">SVUK_LOCUS4462</name>
</gene>
<protein>
    <submittedName>
        <fullName evidence="1">Uncharacterized protein</fullName>
    </submittedName>
</protein>
<dbReference type="Proteomes" id="UP000270094">
    <property type="component" value="Unassembled WGS sequence"/>
</dbReference>
<reference evidence="1 2" key="1">
    <citation type="submission" date="2018-11" db="EMBL/GenBank/DDBJ databases">
        <authorList>
            <consortium name="Pathogen Informatics"/>
        </authorList>
    </citation>
    <scope>NUCLEOTIDE SEQUENCE [LARGE SCALE GENOMIC DNA]</scope>
</reference>
<dbReference type="AlphaFoldDB" id="A0A3P7IV70"/>
<proteinExistence type="predicted"/>
<evidence type="ECO:0000313" key="2">
    <source>
        <dbReference type="Proteomes" id="UP000270094"/>
    </source>
</evidence>
<dbReference type="OrthoDB" id="5826392at2759"/>
<keyword evidence="2" id="KW-1185">Reference proteome</keyword>
<evidence type="ECO:0000313" key="1">
    <source>
        <dbReference type="EMBL" id="VDM69464.1"/>
    </source>
</evidence>
<organism evidence="1 2">
    <name type="scientific">Strongylus vulgaris</name>
    <name type="common">Blood worm</name>
    <dbReference type="NCBI Taxonomy" id="40348"/>
    <lineage>
        <taxon>Eukaryota</taxon>
        <taxon>Metazoa</taxon>
        <taxon>Ecdysozoa</taxon>
        <taxon>Nematoda</taxon>
        <taxon>Chromadorea</taxon>
        <taxon>Rhabditida</taxon>
        <taxon>Rhabditina</taxon>
        <taxon>Rhabditomorpha</taxon>
        <taxon>Strongyloidea</taxon>
        <taxon>Strongylidae</taxon>
        <taxon>Strongylus</taxon>
    </lineage>
</organism>
<name>A0A3P7IV70_STRVU</name>